<keyword evidence="2" id="KW-0479">Metal-binding</keyword>
<dbReference type="PANTHER" id="PTHR31313:SF78">
    <property type="entry name" value="TRANSCRIPTION FACTOR DOMAIN-CONTAINING PROTEIN"/>
    <property type="match status" value="1"/>
</dbReference>
<comment type="subcellular location">
    <subcellularLocation>
        <location evidence="1">Nucleus</location>
    </subcellularLocation>
</comment>
<evidence type="ECO:0000256" key="5">
    <source>
        <dbReference type="ARBA" id="ARBA00023125"/>
    </source>
</evidence>
<evidence type="ECO:0000313" key="9">
    <source>
        <dbReference type="EMBL" id="KAL0092261.1"/>
    </source>
</evidence>
<evidence type="ECO:0000256" key="7">
    <source>
        <dbReference type="ARBA" id="ARBA00023242"/>
    </source>
</evidence>
<keyword evidence="3" id="KW-0862">Zinc</keyword>
<proteinExistence type="predicted"/>
<name>A0ABR3B8F2_PHYBL</name>
<sequence>MTKINHRKKRPETPKPTSQRVKVTLACTVCRKKKVKCNGAQPTCSRCHSMKIPCQYSDPPRKRGPPKGKVEVIESRAHRIESLFQKPLQSKHPQ</sequence>
<keyword evidence="6" id="KW-0804">Transcription</keyword>
<dbReference type="SMART" id="SM00066">
    <property type="entry name" value="GAL4"/>
    <property type="match status" value="1"/>
</dbReference>
<keyword evidence="4" id="KW-0805">Transcription regulation</keyword>
<evidence type="ECO:0000256" key="6">
    <source>
        <dbReference type="ARBA" id="ARBA00023163"/>
    </source>
</evidence>
<dbReference type="InterPro" id="IPR001138">
    <property type="entry name" value="Zn2Cys6_DnaBD"/>
</dbReference>
<evidence type="ECO:0000259" key="8">
    <source>
        <dbReference type="PROSITE" id="PS50048"/>
    </source>
</evidence>
<dbReference type="PANTHER" id="PTHR31313">
    <property type="entry name" value="TY1 ENHANCER ACTIVATOR"/>
    <property type="match status" value="1"/>
</dbReference>
<feature type="domain" description="Zn(2)-C6 fungal-type" evidence="8">
    <location>
        <begin position="26"/>
        <end position="56"/>
    </location>
</feature>
<keyword evidence="7" id="KW-0539">Nucleus</keyword>
<evidence type="ECO:0000256" key="1">
    <source>
        <dbReference type="ARBA" id="ARBA00004123"/>
    </source>
</evidence>
<keyword evidence="5" id="KW-0238">DNA-binding</keyword>
<evidence type="ECO:0000256" key="2">
    <source>
        <dbReference type="ARBA" id="ARBA00022723"/>
    </source>
</evidence>
<keyword evidence="10" id="KW-1185">Reference proteome</keyword>
<dbReference type="PROSITE" id="PS50048">
    <property type="entry name" value="ZN2_CY6_FUNGAL_2"/>
    <property type="match status" value="1"/>
</dbReference>
<dbReference type="PROSITE" id="PS00463">
    <property type="entry name" value="ZN2_CY6_FUNGAL_1"/>
    <property type="match status" value="1"/>
</dbReference>
<evidence type="ECO:0000313" key="10">
    <source>
        <dbReference type="Proteomes" id="UP001448207"/>
    </source>
</evidence>
<dbReference type="Gene3D" id="4.10.240.10">
    <property type="entry name" value="Zn(2)-C6 fungal-type DNA-binding domain"/>
    <property type="match status" value="1"/>
</dbReference>
<evidence type="ECO:0000256" key="3">
    <source>
        <dbReference type="ARBA" id="ARBA00022833"/>
    </source>
</evidence>
<dbReference type="InterPro" id="IPR051615">
    <property type="entry name" value="Transcr_Regulatory_Elem"/>
</dbReference>
<comment type="caution">
    <text evidence="9">The sequence shown here is derived from an EMBL/GenBank/DDBJ whole genome shotgun (WGS) entry which is preliminary data.</text>
</comment>
<dbReference type="EMBL" id="JBCLYO010000002">
    <property type="protein sequence ID" value="KAL0092261.1"/>
    <property type="molecule type" value="Genomic_DNA"/>
</dbReference>
<dbReference type="Proteomes" id="UP001448207">
    <property type="component" value="Unassembled WGS sequence"/>
</dbReference>
<protein>
    <recommendedName>
        <fullName evidence="8">Zn(2)-C6 fungal-type domain-containing protein</fullName>
    </recommendedName>
</protein>
<dbReference type="Pfam" id="PF00172">
    <property type="entry name" value="Zn_clus"/>
    <property type="match status" value="1"/>
</dbReference>
<organism evidence="9 10">
    <name type="scientific">Phycomyces blakesleeanus</name>
    <dbReference type="NCBI Taxonomy" id="4837"/>
    <lineage>
        <taxon>Eukaryota</taxon>
        <taxon>Fungi</taxon>
        <taxon>Fungi incertae sedis</taxon>
        <taxon>Mucoromycota</taxon>
        <taxon>Mucoromycotina</taxon>
        <taxon>Mucoromycetes</taxon>
        <taxon>Mucorales</taxon>
        <taxon>Phycomycetaceae</taxon>
        <taxon>Phycomyces</taxon>
    </lineage>
</organism>
<dbReference type="SUPFAM" id="SSF57701">
    <property type="entry name" value="Zn2/Cys6 DNA-binding domain"/>
    <property type="match status" value="1"/>
</dbReference>
<dbReference type="InterPro" id="IPR036864">
    <property type="entry name" value="Zn2-C6_fun-type_DNA-bd_sf"/>
</dbReference>
<evidence type="ECO:0000256" key="4">
    <source>
        <dbReference type="ARBA" id="ARBA00023015"/>
    </source>
</evidence>
<gene>
    <name evidence="9" type="ORF">J3Q64DRAFT_1718300</name>
</gene>
<dbReference type="PRINTS" id="PR00054">
    <property type="entry name" value="FUNGALZNCYS"/>
</dbReference>
<reference evidence="9 10" key="1">
    <citation type="submission" date="2024-04" db="EMBL/GenBank/DDBJ databases">
        <title>Symmetric and asymmetric DNA N6-adenine methylation regulates different biological responses in Mucorales.</title>
        <authorList>
            <consortium name="Lawrence Berkeley National Laboratory"/>
            <person name="Lax C."/>
            <person name="Mondo S.J."/>
            <person name="Osorio-Concepcion M."/>
            <person name="Muszewska A."/>
            <person name="Corrochano-Luque M."/>
            <person name="Gutierrez G."/>
            <person name="Riley R."/>
            <person name="Lipzen A."/>
            <person name="Guo J."/>
            <person name="Hundley H."/>
            <person name="Amirebrahimi M."/>
            <person name="Ng V."/>
            <person name="Lorenzo-Gutierrez D."/>
            <person name="Binder U."/>
            <person name="Yang J."/>
            <person name="Song Y."/>
            <person name="Canovas D."/>
            <person name="Navarro E."/>
            <person name="Freitag M."/>
            <person name="Gabaldon T."/>
            <person name="Grigoriev I.V."/>
            <person name="Corrochano L.M."/>
            <person name="Nicolas F.E."/>
            <person name="Garre V."/>
        </authorList>
    </citation>
    <scope>NUCLEOTIDE SEQUENCE [LARGE SCALE GENOMIC DNA]</scope>
    <source>
        <strain evidence="9 10">L51</strain>
    </source>
</reference>
<dbReference type="CDD" id="cd00067">
    <property type="entry name" value="GAL4"/>
    <property type="match status" value="1"/>
</dbReference>
<accession>A0ABR3B8F2</accession>
<dbReference type="InterPro" id="IPR020448">
    <property type="entry name" value="Maltose_ferment_reg_DNA-bd"/>
</dbReference>